<keyword evidence="4 6" id="KW-0472">Membrane</keyword>
<evidence type="ECO:0000256" key="2">
    <source>
        <dbReference type="ARBA" id="ARBA00022692"/>
    </source>
</evidence>
<dbReference type="GO" id="GO:0005886">
    <property type="term" value="C:plasma membrane"/>
    <property type="evidence" value="ECO:0007669"/>
    <property type="project" value="InterPro"/>
</dbReference>
<dbReference type="Proteomes" id="UP000324738">
    <property type="component" value="Unassembled WGS sequence"/>
</dbReference>
<comment type="caution">
    <text evidence="8">The sequence shown here is derived from an EMBL/GenBank/DDBJ whole genome shotgun (WGS) entry which is preliminary data.</text>
</comment>
<evidence type="ECO:0000256" key="5">
    <source>
        <dbReference type="SAM" id="Coils"/>
    </source>
</evidence>
<accession>A0A5B0DQ21</accession>
<keyword evidence="9" id="KW-1185">Reference proteome</keyword>
<sequence>MLSRFLMLLIGVPLAILLVIFCVVNRHPVTVSLDVFGTMPQYAISAPLFVLLLAGVIFGLLLGGLGTWLTQSHYRARAARRRREVEELRHEVEVSNERLRRLREERDLLPDLRAQPLAVPVKS</sequence>
<dbReference type="OrthoDB" id="7908628at2"/>
<feature type="transmembrane region" description="Helical" evidence="6">
    <location>
        <begin position="42"/>
        <end position="70"/>
    </location>
</feature>
<organism evidence="8 9">
    <name type="scientific">Aureimonas fodinaquatilis</name>
    <dbReference type="NCBI Taxonomy" id="2565783"/>
    <lineage>
        <taxon>Bacteria</taxon>
        <taxon>Pseudomonadati</taxon>
        <taxon>Pseudomonadota</taxon>
        <taxon>Alphaproteobacteria</taxon>
        <taxon>Hyphomicrobiales</taxon>
        <taxon>Aurantimonadaceae</taxon>
        <taxon>Aureimonas</taxon>
    </lineage>
</organism>
<reference evidence="8 9" key="1">
    <citation type="submission" date="2019-08" db="EMBL/GenBank/DDBJ databases">
        <title>Aureimonas fodiniaquatilis sp. nov., isolated from a coal mine wastewater.</title>
        <authorList>
            <person name="Kim W."/>
        </authorList>
    </citation>
    <scope>NUCLEOTIDE SEQUENCE [LARGE SCALE GENOMIC DNA]</scope>
    <source>
        <strain evidence="8 9">CAU 1482</strain>
    </source>
</reference>
<gene>
    <name evidence="8" type="ORF">FPY71_16830</name>
</gene>
<evidence type="ECO:0000313" key="8">
    <source>
        <dbReference type="EMBL" id="KAA0968548.1"/>
    </source>
</evidence>
<evidence type="ECO:0000256" key="6">
    <source>
        <dbReference type="SAM" id="Phobius"/>
    </source>
</evidence>
<dbReference type="EMBL" id="VTWH01000005">
    <property type="protein sequence ID" value="KAA0968548.1"/>
    <property type="molecule type" value="Genomic_DNA"/>
</dbReference>
<protein>
    <submittedName>
        <fullName evidence="8">DUF1049 domain-containing protein</fullName>
    </submittedName>
</protein>
<evidence type="ECO:0000256" key="1">
    <source>
        <dbReference type="ARBA" id="ARBA00022475"/>
    </source>
</evidence>
<dbReference type="RefSeq" id="WP_149301497.1">
    <property type="nucleotide sequence ID" value="NZ_VTWH01000005.1"/>
</dbReference>
<dbReference type="InterPro" id="IPR010445">
    <property type="entry name" value="LapA_dom"/>
</dbReference>
<evidence type="ECO:0000259" key="7">
    <source>
        <dbReference type="Pfam" id="PF06305"/>
    </source>
</evidence>
<evidence type="ECO:0000313" key="9">
    <source>
        <dbReference type="Proteomes" id="UP000324738"/>
    </source>
</evidence>
<feature type="domain" description="Lipopolysaccharide assembly protein A" evidence="7">
    <location>
        <begin position="25"/>
        <end position="92"/>
    </location>
</feature>
<keyword evidence="3 6" id="KW-1133">Transmembrane helix</keyword>
<dbReference type="Pfam" id="PF06305">
    <property type="entry name" value="LapA_dom"/>
    <property type="match status" value="1"/>
</dbReference>
<keyword evidence="5" id="KW-0175">Coiled coil</keyword>
<feature type="coiled-coil region" evidence="5">
    <location>
        <begin position="78"/>
        <end position="105"/>
    </location>
</feature>
<evidence type="ECO:0000256" key="3">
    <source>
        <dbReference type="ARBA" id="ARBA00022989"/>
    </source>
</evidence>
<keyword evidence="1" id="KW-1003">Cell membrane</keyword>
<proteinExistence type="predicted"/>
<dbReference type="AlphaFoldDB" id="A0A5B0DQ21"/>
<evidence type="ECO:0000256" key="4">
    <source>
        <dbReference type="ARBA" id="ARBA00023136"/>
    </source>
</evidence>
<name>A0A5B0DQ21_9HYPH</name>
<keyword evidence="2 6" id="KW-0812">Transmembrane</keyword>